<evidence type="ECO:0000313" key="7">
    <source>
        <dbReference type="EMBL" id="RAR04906.1"/>
    </source>
</evidence>
<dbReference type="AlphaFoldDB" id="A0A364MVN3"/>
<dbReference type="OrthoDB" id="63113at2759"/>
<dbReference type="STRING" id="183478.A0A364MVN3"/>
<feature type="region of interest" description="Disordered" evidence="5">
    <location>
        <begin position="593"/>
        <end position="620"/>
    </location>
</feature>
<proteinExistence type="predicted"/>
<protein>
    <submittedName>
        <fullName evidence="7">Prenylated rab acceptor 1</fullName>
    </submittedName>
</protein>
<accession>A0A364MVN3</accession>
<feature type="transmembrane region" description="Helical" evidence="6">
    <location>
        <begin position="111"/>
        <end position="137"/>
    </location>
</feature>
<feature type="transmembrane region" description="Helical" evidence="6">
    <location>
        <begin position="184"/>
        <end position="201"/>
    </location>
</feature>
<keyword evidence="3 6" id="KW-1133">Transmembrane helix</keyword>
<feature type="compositionally biased region" description="Polar residues" evidence="5">
    <location>
        <begin position="651"/>
        <end position="662"/>
    </location>
</feature>
<reference evidence="8" key="1">
    <citation type="submission" date="2018-05" db="EMBL/GenBank/DDBJ databases">
        <title>Draft genome sequence of Stemphylium lycopersici strain CIDEFI 213.</title>
        <authorList>
            <person name="Medina R."/>
            <person name="Franco M.E.E."/>
            <person name="Lucentini C.G."/>
            <person name="Saparrat M.C.N."/>
            <person name="Balatti P.A."/>
        </authorList>
    </citation>
    <scope>NUCLEOTIDE SEQUENCE [LARGE SCALE GENOMIC DNA]</scope>
    <source>
        <strain evidence="8">CIDEFI 213</strain>
    </source>
</reference>
<feature type="compositionally biased region" description="Pro residues" evidence="5">
    <location>
        <begin position="558"/>
        <end position="568"/>
    </location>
</feature>
<name>A0A364MVN3_STELY</name>
<keyword evidence="8" id="KW-1185">Reference proteome</keyword>
<feature type="compositionally biased region" description="Pro residues" evidence="5">
    <location>
        <begin position="24"/>
        <end position="35"/>
    </location>
</feature>
<feature type="compositionally biased region" description="Low complexity" evidence="5">
    <location>
        <begin position="845"/>
        <end position="859"/>
    </location>
</feature>
<dbReference type="PANTHER" id="PTHR19317">
    <property type="entry name" value="PRENYLATED RAB ACCEPTOR 1-RELATED"/>
    <property type="match status" value="1"/>
</dbReference>
<feature type="compositionally biased region" description="Low complexity" evidence="5">
    <location>
        <begin position="699"/>
        <end position="722"/>
    </location>
</feature>
<keyword evidence="2 6" id="KW-0812">Transmembrane</keyword>
<evidence type="ECO:0000256" key="2">
    <source>
        <dbReference type="ARBA" id="ARBA00022692"/>
    </source>
</evidence>
<evidence type="ECO:0000256" key="6">
    <source>
        <dbReference type="SAM" id="Phobius"/>
    </source>
</evidence>
<evidence type="ECO:0000256" key="1">
    <source>
        <dbReference type="ARBA" id="ARBA00004141"/>
    </source>
</evidence>
<feature type="region of interest" description="Disordered" evidence="5">
    <location>
        <begin position="841"/>
        <end position="860"/>
    </location>
</feature>
<keyword evidence="4 6" id="KW-0472">Membrane</keyword>
<dbReference type="GO" id="GO:0016020">
    <property type="term" value="C:membrane"/>
    <property type="evidence" value="ECO:0007669"/>
    <property type="project" value="UniProtKB-SubCell"/>
</dbReference>
<feature type="compositionally biased region" description="Low complexity" evidence="5">
    <location>
        <begin position="593"/>
        <end position="605"/>
    </location>
</feature>
<comment type="subcellular location">
    <subcellularLocation>
        <location evidence="1">Membrane</location>
        <topology evidence="1">Multi-pass membrane protein</topology>
    </subcellularLocation>
</comment>
<dbReference type="Proteomes" id="UP000249619">
    <property type="component" value="Unassembled WGS sequence"/>
</dbReference>
<comment type="caution">
    <text evidence="7">The sequence shown here is derived from an EMBL/GenBank/DDBJ whole genome shotgun (WGS) entry which is preliminary data.</text>
</comment>
<dbReference type="PANTHER" id="PTHR19317:SF0">
    <property type="entry name" value="PRENYLATED RAB ACCEPTOR PROTEIN 1"/>
    <property type="match status" value="1"/>
</dbReference>
<dbReference type="GO" id="GO:0005794">
    <property type="term" value="C:Golgi apparatus"/>
    <property type="evidence" value="ECO:0007669"/>
    <property type="project" value="TreeGrafter"/>
</dbReference>
<sequence length="895" mass="95922">MTSPKDLEEQQQTLIAPDQRHHTPPPTISQTPPPHTSSVMSRFSIPIDALTSRMNLGGRFDSLRSTSVSSRFANLRPVGEFFDFKRVSKPANFGEVQSRVNYNLGYFSSNYAAVFVMLSIYSLLTNLMLLFVILLVVGGMFGIGKLEGNDLEVGSWRATTSQLYTTLFVIAVPLGLWASPFSTVLWLIGATGVTVVGHAAFMDKPIEFQELGSEDEKDGVILDQAFQPALNGRNINPDELYFNDMDIRAWEKRASALGEPMHGPGYRGYHEEYFGGADEPTDSAESEEILFQRVLDKIRLARAAGNTDVSLSTEELDAYQSRLYGARASAVRPEPQSRPTNASLPHDAASIMSYEAPGKHGSSSRSRKSQQRSSLFGSKPKKEKQHSSHKRTSTQSTAESHTSPPGFVVPGPGGQSVYAPINAYEGPLARKQESLRPASHSASDTSHHMGSFSQYASPRNMLGSFPESVVDYRPSTPPRQGREMSSRQAAYEAELPPGSRTRSSSIQSRLVPFPVEPYQYHNFSASSSSSPTSPQPQYSRRVSSGPSEASYASVPRRVPAPTPAPAPIPLQRVSNAGVGQGAHSDAVLATLATSSATPAQSQETTKSSGGGHGGTNDELGQNAVLGRYTLNHRIPASVARAHATSKDHGSSTKPPLSASIQPKPTLLLTSSSTTSCPYANLQPPQQRTRTMGSSWNPFSAGSPSRRSSSYRPGYASSSYSASSRHHSSTSRYKRSPRDSYIQHLYKKLQHFLREIWRYAQRHPYKVFFMVVMPLVSGGVLHKLARQFGVNLPEMGGAGGGGGARGGYAGSGHSNYASRSGGPSSAAAGGGGYYGSQGYGRETTYSSTRSRTGGSSSANANGGGGMMAGLGNIDMEKVAGGIGGLASLASMASKFI</sequence>
<feature type="compositionally biased region" description="Low complexity" evidence="5">
    <location>
        <begin position="522"/>
        <end position="539"/>
    </location>
</feature>
<feature type="compositionally biased region" description="Low complexity" evidence="5">
    <location>
        <begin position="665"/>
        <end position="675"/>
    </location>
</feature>
<evidence type="ECO:0000313" key="8">
    <source>
        <dbReference type="Proteomes" id="UP000249619"/>
    </source>
</evidence>
<dbReference type="InterPro" id="IPR004895">
    <property type="entry name" value="Prenylated_rab_accept_PRA1"/>
</dbReference>
<feature type="region of interest" description="Disordered" evidence="5">
    <location>
        <begin position="639"/>
        <end position="736"/>
    </location>
</feature>
<dbReference type="Pfam" id="PF03208">
    <property type="entry name" value="PRA1"/>
    <property type="match status" value="1"/>
</dbReference>
<feature type="region of interest" description="Disordered" evidence="5">
    <location>
        <begin position="1"/>
        <end position="39"/>
    </location>
</feature>
<organism evidence="7 8">
    <name type="scientific">Stemphylium lycopersici</name>
    <name type="common">Tomato gray leaf spot disease fungus</name>
    <name type="synonym">Thyrospora lycopersici</name>
    <dbReference type="NCBI Taxonomy" id="183478"/>
    <lineage>
        <taxon>Eukaryota</taxon>
        <taxon>Fungi</taxon>
        <taxon>Dikarya</taxon>
        <taxon>Ascomycota</taxon>
        <taxon>Pezizomycotina</taxon>
        <taxon>Dothideomycetes</taxon>
        <taxon>Pleosporomycetidae</taxon>
        <taxon>Pleosporales</taxon>
        <taxon>Pleosporineae</taxon>
        <taxon>Pleosporaceae</taxon>
        <taxon>Stemphylium</taxon>
    </lineage>
</organism>
<feature type="region of interest" description="Disordered" evidence="5">
    <location>
        <begin position="522"/>
        <end position="581"/>
    </location>
</feature>
<feature type="compositionally biased region" description="Polar residues" evidence="5">
    <location>
        <begin position="682"/>
        <end position="697"/>
    </location>
</feature>
<feature type="region of interest" description="Disordered" evidence="5">
    <location>
        <begin position="354"/>
        <end position="506"/>
    </location>
</feature>
<evidence type="ECO:0000256" key="5">
    <source>
        <dbReference type="SAM" id="MobiDB-lite"/>
    </source>
</evidence>
<evidence type="ECO:0000256" key="4">
    <source>
        <dbReference type="ARBA" id="ARBA00023136"/>
    </source>
</evidence>
<feature type="compositionally biased region" description="Polar residues" evidence="5">
    <location>
        <begin position="393"/>
        <end position="403"/>
    </location>
</feature>
<feature type="transmembrane region" description="Helical" evidence="6">
    <location>
        <begin position="158"/>
        <end position="178"/>
    </location>
</feature>
<feature type="compositionally biased region" description="Basic residues" evidence="5">
    <location>
        <begin position="723"/>
        <end position="734"/>
    </location>
</feature>
<evidence type="ECO:0000256" key="3">
    <source>
        <dbReference type="ARBA" id="ARBA00022989"/>
    </source>
</evidence>
<feature type="compositionally biased region" description="Basic residues" evidence="5">
    <location>
        <begin position="379"/>
        <end position="392"/>
    </location>
</feature>
<gene>
    <name evidence="7" type="ORF">DDE83_007641</name>
</gene>
<dbReference type="EMBL" id="QGDH01000144">
    <property type="protein sequence ID" value="RAR04906.1"/>
    <property type="molecule type" value="Genomic_DNA"/>
</dbReference>